<evidence type="ECO:0000313" key="4">
    <source>
        <dbReference type="Proteomes" id="UP000767854"/>
    </source>
</evidence>
<organism evidence="3 4">
    <name type="scientific">Fusibacter tunisiensis</name>
    <dbReference type="NCBI Taxonomy" id="1008308"/>
    <lineage>
        <taxon>Bacteria</taxon>
        <taxon>Bacillati</taxon>
        <taxon>Bacillota</taxon>
        <taxon>Clostridia</taxon>
        <taxon>Eubacteriales</taxon>
        <taxon>Eubacteriales Family XII. Incertae Sedis</taxon>
        <taxon>Fusibacter</taxon>
    </lineage>
</organism>
<dbReference type="Pfam" id="PF00395">
    <property type="entry name" value="SLH"/>
    <property type="match status" value="1"/>
</dbReference>
<evidence type="ECO:0000259" key="2">
    <source>
        <dbReference type="Pfam" id="PF00395"/>
    </source>
</evidence>
<accession>A0ABS2MSR0</accession>
<keyword evidence="1" id="KW-0677">Repeat</keyword>
<name>A0ABS2MSR0_9FIRM</name>
<dbReference type="Proteomes" id="UP000767854">
    <property type="component" value="Unassembled WGS sequence"/>
</dbReference>
<dbReference type="InterPro" id="IPR001119">
    <property type="entry name" value="SLH_dom"/>
</dbReference>
<evidence type="ECO:0000313" key="3">
    <source>
        <dbReference type="EMBL" id="MBM7562407.1"/>
    </source>
</evidence>
<proteinExistence type="predicted"/>
<dbReference type="EMBL" id="JAFBDT010000017">
    <property type="protein sequence ID" value="MBM7562407.1"/>
    <property type="molecule type" value="Genomic_DNA"/>
</dbReference>
<keyword evidence="4" id="KW-1185">Reference proteome</keyword>
<evidence type="ECO:0000256" key="1">
    <source>
        <dbReference type="ARBA" id="ARBA00022737"/>
    </source>
</evidence>
<feature type="domain" description="SLH" evidence="2">
    <location>
        <begin position="36"/>
        <end position="67"/>
    </location>
</feature>
<protein>
    <recommendedName>
        <fullName evidence="2">SLH domain-containing protein</fullName>
    </recommendedName>
</protein>
<gene>
    <name evidence="3" type="ORF">JOC49_001957</name>
</gene>
<comment type="caution">
    <text evidence="3">The sequence shown here is derived from an EMBL/GenBank/DDBJ whole genome shotgun (WGS) entry which is preliminary data.</text>
</comment>
<reference evidence="3 4" key="1">
    <citation type="submission" date="2021-01" db="EMBL/GenBank/DDBJ databases">
        <title>Genomic Encyclopedia of Type Strains, Phase IV (KMG-IV): sequencing the most valuable type-strain genomes for metagenomic binning, comparative biology and taxonomic classification.</title>
        <authorList>
            <person name="Goeker M."/>
        </authorList>
    </citation>
    <scope>NUCLEOTIDE SEQUENCE [LARGE SCALE GENOMIC DNA]</scope>
    <source>
        <strain evidence="3 4">DSM 24436</strain>
    </source>
</reference>
<dbReference type="RefSeq" id="WP_204664808.1">
    <property type="nucleotide sequence ID" value="NZ_JAFBDT010000017.1"/>
</dbReference>
<sequence>MFKTKGVLIFLSLILIVSSVPMVGFAELISQEAQLYRDVKGEDWAKEAVLWCQANGIIQGTPNHYFN</sequence>